<evidence type="ECO:0000313" key="2">
    <source>
        <dbReference type="EMBL" id="STV71690.1"/>
    </source>
</evidence>
<dbReference type="GO" id="GO:0016020">
    <property type="term" value="C:membrane"/>
    <property type="evidence" value="ECO:0007669"/>
    <property type="project" value="InterPro"/>
</dbReference>
<dbReference type="Gene3D" id="1.20.1640.10">
    <property type="entry name" value="Multidrug efflux transporter AcrB transmembrane domain"/>
    <property type="match status" value="1"/>
</dbReference>
<reference evidence="2 3" key="1">
    <citation type="submission" date="2018-06" db="EMBL/GenBank/DDBJ databases">
        <authorList>
            <consortium name="Pathogen Informatics"/>
            <person name="Doyle S."/>
        </authorList>
    </citation>
    <scope>NUCLEOTIDE SEQUENCE [LARGE SCALE GENOMIC DNA]</scope>
    <source>
        <strain evidence="2 3">NCTC11685</strain>
    </source>
</reference>
<keyword evidence="1" id="KW-0812">Transmembrane</keyword>
<gene>
    <name evidence="2" type="primary">acrB_1</name>
    <name evidence="2" type="ORF">NCTC11685_00439</name>
</gene>
<dbReference type="EMBL" id="UGMS01000001">
    <property type="protein sequence ID" value="STV71690.1"/>
    <property type="molecule type" value="Genomic_DNA"/>
</dbReference>
<keyword evidence="1" id="KW-0472">Membrane</keyword>
<dbReference type="Pfam" id="PF00873">
    <property type="entry name" value="ACR_tran"/>
    <property type="match status" value="1"/>
</dbReference>
<dbReference type="PRINTS" id="PR00702">
    <property type="entry name" value="ACRIFLAVINRP"/>
</dbReference>
<proteinExistence type="predicted"/>
<feature type="transmembrane region" description="Helical" evidence="1">
    <location>
        <begin position="12"/>
        <end position="33"/>
    </location>
</feature>
<accession>A0A7H4MZM6</accession>
<protein>
    <submittedName>
        <fullName evidence="2">Putative rnd superfamily protein</fullName>
    </submittedName>
</protein>
<dbReference type="InterPro" id="IPR001036">
    <property type="entry name" value="Acrflvin-R"/>
</dbReference>
<dbReference type="Proteomes" id="UP000254863">
    <property type="component" value="Unassembled WGS sequence"/>
</dbReference>
<dbReference type="Gene3D" id="3.30.70.1430">
    <property type="entry name" value="Multidrug efflux transporter AcrB pore domain"/>
    <property type="match status" value="1"/>
</dbReference>
<evidence type="ECO:0000256" key="1">
    <source>
        <dbReference type="SAM" id="Phobius"/>
    </source>
</evidence>
<name>A0A7H4MZM6_9ENTR</name>
<comment type="caution">
    <text evidence="2">The sequence shown here is derived from an EMBL/GenBank/DDBJ whole genome shotgun (WGS) entry which is preliminary data.</text>
</comment>
<keyword evidence="1" id="KW-1133">Transmembrane helix</keyword>
<sequence length="55" mass="5911">MLARFFVFRPVFAAVIAICIMAAGTLALLTLPVEQYPDIAPPGVNVTAKLPRRLG</sequence>
<dbReference type="GO" id="GO:0022857">
    <property type="term" value="F:transmembrane transporter activity"/>
    <property type="evidence" value="ECO:0007669"/>
    <property type="project" value="InterPro"/>
</dbReference>
<dbReference type="AlphaFoldDB" id="A0A7H4MZM6"/>
<evidence type="ECO:0000313" key="3">
    <source>
        <dbReference type="Proteomes" id="UP000254863"/>
    </source>
</evidence>
<organism evidence="2 3">
    <name type="scientific">Klebsiella michiganensis</name>
    <dbReference type="NCBI Taxonomy" id="1134687"/>
    <lineage>
        <taxon>Bacteria</taxon>
        <taxon>Pseudomonadati</taxon>
        <taxon>Pseudomonadota</taxon>
        <taxon>Gammaproteobacteria</taxon>
        <taxon>Enterobacterales</taxon>
        <taxon>Enterobacteriaceae</taxon>
        <taxon>Klebsiella/Raoultella group</taxon>
        <taxon>Klebsiella</taxon>
    </lineage>
</organism>